<reference evidence="8 9" key="1">
    <citation type="submission" date="2023-07" db="EMBL/GenBank/DDBJ databases">
        <title>Sorghum-associated microbial communities from plants grown in Nebraska, USA.</title>
        <authorList>
            <person name="Schachtman D."/>
        </authorList>
    </citation>
    <scope>NUCLEOTIDE SEQUENCE [LARGE SCALE GENOMIC DNA]</scope>
    <source>
        <strain evidence="8 9">DS1607</strain>
    </source>
</reference>
<proteinExistence type="inferred from homology"/>
<keyword evidence="2" id="KW-0813">Transport</keyword>
<evidence type="ECO:0000313" key="9">
    <source>
        <dbReference type="Proteomes" id="UP001226867"/>
    </source>
</evidence>
<comment type="caution">
    <text evidence="8">The sequence shown here is derived from an EMBL/GenBank/DDBJ whole genome shotgun (WGS) entry which is preliminary data.</text>
</comment>
<evidence type="ECO:0000256" key="5">
    <source>
        <dbReference type="ARBA" id="ARBA00023004"/>
    </source>
</evidence>
<accession>A0ABT9S9I1</accession>
<keyword evidence="4 6" id="KW-0249">Electron transport</keyword>
<comment type="cofactor">
    <cofactor evidence="1 6">
        <name>Fe(3+)</name>
        <dbReference type="ChEBI" id="CHEBI:29034"/>
    </cofactor>
</comment>
<dbReference type="Gene3D" id="2.20.28.10">
    <property type="match status" value="1"/>
</dbReference>
<dbReference type="Proteomes" id="UP001226867">
    <property type="component" value="Unassembled WGS sequence"/>
</dbReference>
<evidence type="ECO:0000256" key="2">
    <source>
        <dbReference type="ARBA" id="ARBA00022448"/>
    </source>
</evidence>
<evidence type="ECO:0000256" key="4">
    <source>
        <dbReference type="ARBA" id="ARBA00022982"/>
    </source>
</evidence>
<gene>
    <name evidence="8" type="ORF">J2W36_003284</name>
</gene>
<dbReference type="PRINTS" id="PR00163">
    <property type="entry name" value="RUBREDOXIN"/>
</dbReference>
<dbReference type="EMBL" id="JAUSRO010000010">
    <property type="protein sequence ID" value="MDP9901018.1"/>
    <property type="molecule type" value="Genomic_DNA"/>
</dbReference>
<evidence type="ECO:0000256" key="3">
    <source>
        <dbReference type="ARBA" id="ARBA00022723"/>
    </source>
</evidence>
<organism evidence="8 9">
    <name type="scientific">Variovorax ginsengisoli</name>
    <dbReference type="NCBI Taxonomy" id="363844"/>
    <lineage>
        <taxon>Bacteria</taxon>
        <taxon>Pseudomonadati</taxon>
        <taxon>Pseudomonadota</taxon>
        <taxon>Betaproteobacteria</taxon>
        <taxon>Burkholderiales</taxon>
        <taxon>Comamonadaceae</taxon>
        <taxon>Variovorax</taxon>
    </lineage>
</organism>
<dbReference type="CDD" id="cd00730">
    <property type="entry name" value="rubredoxin"/>
    <property type="match status" value="1"/>
</dbReference>
<dbReference type="InterPro" id="IPR024934">
    <property type="entry name" value="Rubredoxin-like_dom"/>
</dbReference>
<name>A0ABT9S9I1_9BURK</name>
<protein>
    <recommendedName>
        <fullName evidence="6">Rubredoxin</fullName>
    </recommendedName>
</protein>
<evidence type="ECO:0000259" key="7">
    <source>
        <dbReference type="PROSITE" id="PS50903"/>
    </source>
</evidence>
<comment type="similarity">
    <text evidence="6">Belongs to the rubredoxin family.</text>
</comment>
<feature type="domain" description="Rubredoxin-like" evidence="7">
    <location>
        <begin position="1"/>
        <end position="52"/>
    </location>
</feature>
<evidence type="ECO:0000256" key="6">
    <source>
        <dbReference type="RuleBase" id="RU003820"/>
    </source>
</evidence>
<dbReference type="PROSITE" id="PS00202">
    <property type="entry name" value="RUBREDOXIN"/>
    <property type="match status" value="1"/>
</dbReference>
<dbReference type="InterPro" id="IPR018527">
    <property type="entry name" value="Rubredoxin_Fe_BS"/>
</dbReference>
<dbReference type="PANTHER" id="PTHR47627:SF1">
    <property type="entry name" value="RUBREDOXIN-1-RELATED"/>
    <property type="match status" value="1"/>
</dbReference>
<dbReference type="RefSeq" id="WP_307690807.1">
    <property type="nucleotide sequence ID" value="NZ_JAUSRO010000010.1"/>
</dbReference>
<keyword evidence="9" id="KW-1185">Reference proteome</keyword>
<keyword evidence="5 6" id="KW-0408">Iron</keyword>
<dbReference type="InterPro" id="IPR050526">
    <property type="entry name" value="Rubredoxin_ET"/>
</dbReference>
<sequence>MSRWRCGFCSHVYDEALGDPDAGVAPGTCWADVPEDWCCPECGATKADYTQDPD</sequence>
<evidence type="ECO:0000313" key="8">
    <source>
        <dbReference type="EMBL" id="MDP9901018.1"/>
    </source>
</evidence>
<dbReference type="PANTHER" id="PTHR47627">
    <property type="entry name" value="RUBREDOXIN"/>
    <property type="match status" value="1"/>
</dbReference>
<dbReference type="PROSITE" id="PS50903">
    <property type="entry name" value="RUBREDOXIN_LIKE"/>
    <property type="match status" value="1"/>
</dbReference>
<evidence type="ECO:0000256" key="1">
    <source>
        <dbReference type="ARBA" id="ARBA00001965"/>
    </source>
</evidence>
<dbReference type="Pfam" id="PF00301">
    <property type="entry name" value="Rubredoxin"/>
    <property type="match status" value="1"/>
</dbReference>
<keyword evidence="3 6" id="KW-0479">Metal-binding</keyword>
<dbReference type="InterPro" id="IPR024935">
    <property type="entry name" value="Rubredoxin_dom"/>
</dbReference>
<dbReference type="SUPFAM" id="SSF57802">
    <property type="entry name" value="Rubredoxin-like"/>
    <property type="match status" value="1"/>
</dbReference>